<accession>A0A1V1I325</accession>
<evidence type="ECO:0000259" key="1">
    <source>
        <dbReference type="Pfam" id="PF11738"/>
    </source>
</evidence>
<evidence type="ECO:0000313" key="3">
    <source>
        <dbReference type="EMBL" id="CED94662.1"/>
    </source>
</evidence>
<feature type="domain" description="Deacetylase PdaC" evidence="2">
    <location>
        <begin position="10"/>
        <end position="88"/>
    </location>
</feature>
<evidence type="ECO:0000313" key="4">
    <source>
        <dbReference type="Proteomes" id="UP000245622"/>
    </source>
</evidence>
<reference evidence="3 4" key="1">
    <citation type="submission" date="2014-04" db="EMBL/GenBank/DDBJ databases">
        <authorList>
            <person name="Hornung B.V."/>
        </authorList>
    </citation>
    <scope>NUCLEOTIDE SEQUENCE [LARGE SCALE GENOMIC DNA]</scope>
    <source>
        <strain evidence="3 4">CRIB</strain>
    </source>
</reference>
<name>A0A1V1I325_9FIRM</name>
<evidence type="ECO:0000259" key="2">
    <source>
        <dbReference type="Pfam" id="PF13739"/>
    </source>
</evidence>
<dbReference type="RefSeq" id="WP_180702164.1">
    <property type="nucleotide sequence ID" value="NZ_CAJUCR010000007.1"/>
</dbReference>
<dbReference type="InterPro" id="IPR021729">
    <property type="entry name" value="DUF3298"/>
</dbReference>
<gene>
    <name evidence="3" type="ORF">CRIB_2058</name>
</gene>
<dbReference type="Gene3D" id="3.30.565.40">
    <property type="entry name" value="Fervidobacterium nodosum Rt17-B1 like"/>
    <property type="match status" value="1"/>
</dbReference>
<dbReference type="InterPro" id="IPR037126">
    <property type="entry name" value="PdaC/RsiV-like_sf"/>
</dbReference>
<dbReference type="AlphaFoldDB" id="A0A1V1I325"/>
<feature type="domain" description="DUF3298" evidence="1">
    <location>
        <begin position="114"/>
        <end position="195"/>
    </location>
</feature>
<sequence>MVSIQTSSIEKKDKLSVYNLNYPIIKSDNKKNIINNINHRIYEDIIAFKSAIEDIAYCKNNCLSCISTDYYITYNNNGIISIPIEFSQLDGLYNISYINSYNYDINLEKEINIKDIFNSETDYMEIITKKIDNKIKELSRELSIDKYIMVLDYLKDIIFCDNPTFYISTDSIVICFSSYELDPTISDLSTFKISFKEDKSYLSKYIIEKITDS</sequence>
<dbReference type="Gene3D" id="3.90.640.20">
    <property type="entry name" value="Heat-shock cognate protein, ATPase"/>
    <property type="match status" value="1"/>
</dbReference>
<dbReference type="KEGG" id="ril:CRIB_2058"/>
<keyword evidence="4" id="KW-1185">Reference proteome</keyword>
<dbReference type="Proteomes" id="UP000245622">
    <property type="component" value="Chromosome 1"/>
</dbReference>
<proteinExistence type="predicted"/>
<dbReference type="GeneID" id="82206082"/>
<dbReference type="EMBL" id="LN555523">
    <property type="protein sequence ID" value="CED94662.1"/>
    <property type="molecule type" value="Genomic_DNA"/>
</dbReference>
<dbReference type="Pfam" id="PF11738">
    <property type="entry name" value="DUF3298"/>
    <property type="match status" value="1"/>
</dbReference>
<dbReference type="Pfam" id="PF13739">
    <property type="entry name" value="PdaC"/>
    <property type="match status" value="1"/>
</dbReference>
<dbReference type="InterPro" id="IPR025303">
    <property type="entry name" value="PdaC"/>
</dbReference>
<protein>
    <recommendedName>
        <fullName evidence="5">DUF3298 domain-containing protein</fullName>
    </recommendedName>
</protein>
<evidence type="ECO:0008006" key="5">
    <source>
        <dbReference type="Google" id="ProtNLM"/>
    </source>
</evidence>
<organism evidence="3 4">
    <name type="scientific">Romboutsia ilealis</name>
    <dbReference type="NCBI Taxonomy" id="1115758"/>
    <lineage>
        <taxon>Bacteria</taxon>
        <taxon>Bacillati</taxon>
        <taxon>Bacillota</taxon>
        <taxon>Clostridia</taxon>
        <taxon>Peptostreptococcales</taxon>
        <taxon>Peptostreptococcaceae</taxon>
        <taxon>Romboutsia</taxon>
    </lineage>
</organism>